<dbReference type="CDD" id="cd00084">
    <property type="entry name" value="HMG-box_SF"/>
    <property type="match status" value="1"/>
</dbReference>
<feature type="compositionally biased region" description="Basic and acidic residues" evidence="6">
    <location>
        <begin position="1036"/>
        <end position="1048"/>
    </location>
</feature>
<feature type="region of interest" description="Disordered" evidence="6">
    <location>
        <begin position="733"/>
        <end position="754"/>
    </location>
</feature>
<keyword evidence="5" id="KW-0539">Nucleus</keyword>
<comment type="caution">
    <text evidence="8">The sequence shown here is derived from an EMBL/GenBank/DDBJ whole genome shotgun (WGS) entry which is preliminary data.</text>
</comment>
<keyword evidence="2" id="KW-0479">Metal-binding</keyword>
<dbReference type="EMBL" id="CAXAMM010026725">
    <property type="protein sequence ID" value="CAK9059520.1"/>
    <property type="molecule type" value="Genomic_DNA"/>
</dbReference>
<keyword evidence="3" id="KW-0863">Zinc-finger</keyword>
<organism evidence="8 9">
    <name type="scientific">Durusdinium trenchii</name>
    <dbReference type="NCBI Taxonomy" id="1381693"/>
    <lineage>
        <taxon>Eukaryota</taxon>
        <taxon>Sar</taxon>
        <taxon>Alveolata</taxon>
        <taxon>Dinophyceae</taxon>
        <taxon>Suessiales</taxon>
        <taxon>Symbiodiniaceae</taxon>
        <taxon>Durusdinium</taxon>
    </lineage>
</organism>
<evidence type="ECO:0000256" key="6">
    <source>
        <dbReference type="SAM" id="MobiDB-lite"/>
    </source>
</evidence>
<protein>
    <submittedName>
        <fullName evidence="8">PARP-type domain-containing protein</fullName>
    </submittedName>
</protein>
<dbReference type="InterPro" id="IPR036910">
    <property type="entry name" value="HMG_box_dom_sf"/>
</dbReference>
<dbReference type="Gene3D" id="3.30.1740.10">
    <property type="entry name" value="Zinc finger, PARP-type"/>
    <property type="match status" value="1"/>
</dbReference>
<evidence type="ECO:0000313" key="8">
    <source>
        <dbReference type="EMBL" id="CAK9059520.1"/>
    </source>
</evidence>
<name>A0ABP0N6W5_9DINO</name>
<evidence type="ECO:0000256" key="3">
    <source>
        <dbReference type="ARBA" id="ARBA00022771"/>
    </source>
</evidence>
<feature type="region of interest" description="Disordered" evidence="6">
    <location>
        <begin position="1"/>
        <end position="27"/>
    </location>
</feature>
<sequence>MPILDIIGHGPGSPTPSVSEEDSEKAQPEIEHVKLLKRRLQCAGARAAKALKSLSNKVNLDQTDQVERGKNGSYAATLQQRFFTQHGKQHKPHYSDSDMKQQYSRDRARCVWSFLLRLKTAVEVLQPPAVIGQETHSTECESFLDYSCETRPPFRTVFVSTQSRQDSNSDILNDLATRAIQGVPVYEYPPEMDAWQRRAAWLTRDFITNAKTTKQALEELVRFANGNSCGTKVIHYCLIGGDRPCCDSQEESLCKLLSHVVAFYGRGFQTPLLYRMKHYGAASSWMRFACAFFALFPQALQELQSCTPSNEVTSLADASLTETGFQGVDADFQQLLQDTLDIDQGYAAQNKLRRQLVIEECTKPEFTQGAMVIDVLIQPIEHGINYLLGHTKIIHGLRFLGQGHQEADAMKRRASEKFLHVISGSFSDMLVSKYLLFLEDGGLQEAIDHGLEPDPAMMNKVFQLVTVCMTDIHRRFKDGYSDFPYTLFSLLGLDIEGFVAKWSALQNQCHQCEKCIDPDFSGVLLKRFPGDIRCKPRAEQLAIQEEVTGILRDVSEWTPLTSDSVELLNGYTQWVVSRRGSQHAKAARSSGESTLLHGVVRQHAWALQSASDQTMPPKAVSAGILKMVGVVRDKDWTSAMAISHETKKRPHTSRESSTERADRIAAASTRKIRRLSAWNVFQRSCTAGLSLGQDEYKKKLKEISAQWNNMTSIEKEPFRAEAEWRQQELDRLSNQALPTTHTESEGDGGNSWRNSMKKISARRLTVNQSLLESHRLWDIPTQFGDGPSDFQIMGKGALRPGMIDLVTSDQLIAQHLDETLHVPVEGGEPNKPNDTVEGHVNHSLCLRGLCDNDPVTVQVKCMVKNMSYFLQRHEVKPGDLLLIHCQSGEQQAYFVGAMLMRPIVQTLVAASVLDNEARYAISADGSIVIKNTHEVFRDLLRHSKDVKETFVEAWQCQAVLDSGVASLKVIPTKQLGEFTLSAVKCSFQKKPPAQRAAHDLPSYLQCSKPKRKRQTRKRETSSTAKAKPKLATAAKVLKECLDSSRSESSDSSEDDSDSEIDVNQESERMIPASDTVAVEEQSMKEVAKEVQNTDLLREQTAEKIRLQEMPARQSSFFLKQLGIHEAAAAASGRSVCFVCKKSIPKNSIRFAYYYSRLKPHGWVHAHCAVSATVEGQTVETSMQRLNEIMEECKQNTTRSANSRSQPVVAEILSWSTKIANALKSL</sequence>
<evidence type="ECO:0000259" key="7">
    <source>
        <dbReference type="PROSITE" id="PS50064"/>
    </source>
</evidence>
<feature type="domain" description="PARP-type" evidence="7">
    <location>
        <begin position="1124"/>
        <end position="1204"/>
    </location>
</feature>
<proteinExistence type="predicted"/>
<dbReference type="PROSITE" id="PS50064">
    <property type="entry name" value="ZF_PARP_2"/>
    <property type="match status" value="1"/>
</dbReference>
<evidence type="ECO:0000256" key="4">
    <source>
        <dbReference type="ARBA" id="ARBA00022833"/>
    </source>
</evidence>
<evidence type="ECO:0000256" key="5">
    <source>
        <dbReference type="ARBA" id="ARBA00023242"/>
    </source>
</evidence>
<dbReference type="InterPro" id="IPR001510">
    <property type="entry name" value="Znf_PARP"/>
</dbReference>
<comment type="subcellular location">
    <subcellularLocation>
        <location evidence="1">Nucleus</location>
    </subcellularLocation>
</comment>
<dbReference type="Proteomes" id="UP001642464">
    <property type="component" value="Unassembled WGS sequence"/>
</dbReference>
<evidence type="ECO:0000256" key="1">
    <source>
        <dbReference type="ARBA" id="ARBA00004123"/>
    </source>
</evidence>
<dbReference type="SUPFAM" id="SSF47095">
    <property type="entry name" value="HMG-box"/>
    <property type="match status" value="1"/>
</dbReference>
<keyword evidence="9" id="KW-1185">Reference proteome</keyword>
<feature type="region of interest" description="Disordered" evidence="6">
    <location>
        <begin position="993"/>
        <end position="1071"/>
    </location>
</feature>
<gene>
    <name evidence="8" type="ORF">SCF082_LOCUS31519</name>
</gene>
<evidence type="ECO:0000313" key="9">
    <source>
        <dbReference type="Proteomes" id="UP001642464"/>
    </source>
</evidence>
<reference evidence="8 9" key="1">
    <citation type="submission" date="2024-02" db="EMBL/GenBank/DDBJ databases">
        <authorList>
            <person name="Chen Y."/>
            <person name="Shah S."/>
            <person name="Dougan E. K."/>
            <person name="Thang M."/>
            <person name="Chan C."/>
        </authorList>
    </citation>
    <scope>NUCLEOTIDE SEQUENCE [LARGE SCALE GENOMIC DNA]</scope>
</reference>
<feature type="compositionally biased region" description="Low complexity" evidence="6">
    <location>
        <begin position="1023"/>
        <end position="1035"/>
    </location>
</feature>
<accession>A0ABP0N6W5</accession>
<keyword evidence="4" id="KW-0862">Zinc</keyword>
<dbReference type="InterPro" id="IPR036957">
    <property type="entry name" value="Znf_PARP_sf"/>
</dbReference>
<feature type="compositionally biased region" description="Acidic residues" evidence="6">
    <location>
        <begin position="1050"/>
        <end position="1064"/>
    </location>
</feature>
<dbReference type="Gene3D" id="1.10.30.10">
    <property type="entry name" value="High mobility group box domain"/>
    <property type="match status" value="1"/>
</dbReference>
<evidence type="ECO:0000256" key="2">
    <source>
        <dbReference type="ARBA" id="ARBA00022723"/>
    </source>
</evidence>